<evidence type="ECO:0000313" key="1">
    <source>
        <dbReference type="EMBL" id="MEA5518443.1"/>
    </source>
</evidence>
<reference evidence="1 2" key="1">
    <citation type="submission" date="2023-12" db="EMBL/GenBank/DDBJ databases">
        <title>Baltic Sea Cyanobacteria.</title>
        <authorList>
            <person name="Delbaje E."/>
            <person name="Fewer D.P."/>
            <person name="Shishido T.K."/>
        </authorList>
    </citation>
    <scope>NUCLEOTIDE SEQUENCE [LARGE SCALE GENOMIC DNA]</scope>
    <source>
        <strain evidence="1 2">CCNP 1315</strain>
    </source>
</reference>
<proteinExistence type="predicted"/>
<keyword evidence="2" id="KW-1185">Reference proteome</keyword>
<gene>
    <name evidence="1" type="ORF">VB854_05730</name>
</gene>
<accession>A0ABU5TWU8</accession>
<sequence length="242" mass="26011">MPKYTLDLTIDPKSLEIFKAAQLKITIAKPVGASSPNVTWLVFDPFEGNKVEWEEQYGIYASPNQVIQNGAVISRLSETDFPANDAAYYSFKSTATFSGPFTDSGAPGTGSYKVENNMPNTQYPALTFGLEQKASINGNGINPSPLNAALVPAALNATFTPLTTVYVWLQAQFTSGTVITEINGNASIVIFGGSVTYKSLTYSPATGTFVPSPSPRNLATELQLLNYSDDPDVKLLKRAGVY</sequence>
<dbReference type="EMBL" id="JAYGHT010000010">
    <property type="protein sequence ID" value="MEA5518443.1"/>
    <property type="molecule type" value="Genomic_DNA"/>
</dbReference>
<name>A0ABU5TWU8_9CYAN</name>
<dbReference type="RefSeq" id="WP_323274732.1">
    <property type="nucleotide sequence ID" value="NZ_JAYGHT010000010.1"/>
</dbReference>
<organism evidence="1 2">
    <name type="scientific">Limnoraphis robusta CCNP1315</name>
    <dbReference type="NCBI Taxonomy" id="3110306"/>
    <lineage>
        <taxon>Bacteria</taxon>
        <taxon>Bacillati</taxon>
        <taxon>Cyanobacteriota</taxon>
        <taxon>Cyanophyceae</taxon>
        <taxon>Oscillatoriophycideae</taxon>
        <taxon>Oscillatoriales</taxon>
        <taxon>Sirenicapillariaceae</taxon>
        <taxon>Limnoraphis</taxon>
    </lineage>
</organism>
<protein>
    <submittedName>
        <fullName evidence="1">Uncharacterized protein</fullName>
    </submittedName>
</protein>
<comment type="caution">
    <text evidence="1">The sequence shown here is derived from an EMBL/GenBank/DDBJ whole genome shotgun (WGS) entry which is preliminary data.</text>
</comment>
<evidence type="ECO:0000313" key="2">
    <source>
        <dbReference type="Proteomes" id="UP001301728"/>
    </source>
</evidence>
<dbReference type="Proteomes" id="UP001301728">
    <property type="component" value="Unassembled WGS sequence"/>
</dbReference>